<accession>A0A081BEL7</accession>
<organism evidence="3 4">
    <name type="scientific">Tepidicaulis marinus</name>
    <dbReference type="NCBI Taxonomy" id="1333998"/>
    <lineage>
        <taxon>Bacteria</taxon>
        <taxon>Pseudomonadati</taxon>
        <taxon>Pseudomonadota</taxon>
        <taxon>Alphaproteobacteria</taxon>
        <taxon>Hyphomicrobiales</taxon>
        <taxon>Parvibaculaceae</taxon>
        <taxon>Tepidicaulis</taxon>
    </lineage>
</organism>
<keyword evidence="3" id="KW-0966">Cell projection</keyword>
<name>A0A081BEL7_9HYPH</name>
<protein>
    <submittedName>
        <fullName evidence="3">Flagellar assembly protein H</fullName>
    </submittedName>
</protein>
<keyword evidence="2" id="KW-0653">Protein transport</keyword>
<dbReference type="AlphaFoldDB" id="A0A081BEL7"/>
<evidence type="ECO:0000313" key="3">
    <source>
        <dbReference type="EMBL" id="GAK46485.1"/>
    </source>
</evidence>
<proteinExistence type="predicted"/>
<keyword evidence="4" id="KW-1185">Reference proteome</keyword>
<keyword evidence="3" id="KW-0282">Flagellum</keyword>
<dbReference type="EMBL" id="BBIO01000019">
    <property type="protein sequence ID" value="GAK46485.1"/>
    <property type="molecule type" value="Genomic_DNA"/>
</dbReference>
<dbReference type="PANTHER" id="PTHR34982:SF1">
    <property type="entry name" value="FLAGELLAR ASSEMBLY PROTEIN FLIH"/>
    <property type="match status" value="1"/>
</dbReference>
<dbReference type="STRING" id="1333998.M2A_2984"/>
<keyword evidence="1" id="KW-0813">Transport</keyword>
<evidence type="ECO:0000256" key="2">
    <source>
        <dbReference type="ARBA" id="ARBA00022927"/>
    </source>
</evidence>
<evidence type="ECO:0000256" key="1">
    <source>
        <dbReference type="ARBA" id="ARBA00022448"/>
    </source>
</evidence>
<sequence>MREEKEKVKFMFDNVFRAEDAPVVVNAPRKKHELTDEEIDAIRAEARAEGEAIGHQRGYAEAEASIEQQTAQTLAAIGEALGASFVQLEQENREVREFAARLSLLAARKLAARLIAERPQAEIEAVIEECVTHLNREPHLVLRVADGLSGLLKGYVDRLCHERGMSEQVLLIGDPEVAFGDCHVEWADGGITRSLSAIDGELTQIVDRYVQSLKGESETATAPAAQKEPQHV</sequence>
<dbReference type="GO" id="GO:0015031">
    <property type="term" value="P:protein transport"/>
    <property type="evidence" value="ECO:0007669"/>
    <property type="project" value="UniProtKB-KW"/>
</dbReference>
<reference evidence="3 4" key="1">
    <citation type="submission" date="2014-07" db="EMBL/GenBank/DDBJ databases">
        <title>Tepidicaulis marinum gen. nov., sp. nov., a novel marine bacterium denitrifying nitrate to nitrous oxide strictly under microaerobic conditions.</title>
        <authorList>
            <person name="Takeuchi M."/>
            <person name="Yamagishi T."/>
            <person name="Kamagata Y."/>
            <person name="Oshima K."/>
            <person name="Hattori M."/>
            <person name="Katayama T."/>
            <person name="Hanada S."/>
            <person name="Tamaki H."/>
            <person name="Marumo K."/>
            <person name="Maeda H."/>
            <person name="Nedachi M."/>
            <person name="Iwasaki W."/>
            <person name="Suwa Y."/>
            <person name="Sakata S."/>
        </authorList>
    </citation>
    <scope>NUCLEOTIDE SEQUENCE [LARGE SCALE GENOMIC DNA]</scope>
    <source>
        <strain evidence="3 4">MA2</strain>
    </source>
</reference>
<keyword evidence="3" id="KW-0969">Cilium</keyword>
<comment type="caution">
    <text evidence="3">The sequence shown here is derived from an EMBL/GenBank/DDBJ whole genome shotgun (WGS) entry which is preliminary data.</text>
</comment>
<dbReference type="PANTHER" id="PTHR34982">
    <property type="entry name" value="YOP PROTEINS TRANSLOCATION PROTEIN L"/>
    <property type="match status" value="1"/>
</dbReference>
<dbReference type="RefSeq" id="WP_045449091.1">
    <property type="nucleotide sequence ID" value="NZ_BBIO01000019.1"/>
</dbReference>
<dbReference type="GO" id="GO:0005829">
    <property type="term" value="C:cytosol"/>
    <property type="evidence" value="ECO:0007669"/>
    <property type="project" value="TreeGrafter"/>
</dbReference>
<dbReference type="Proteomes" id="UP000028702">
    <property type="component" value="Unassembled WGS sequence"/>
</dbReference>
<dbReference type="eggNOG" id="COG1317">
    <property type="taxonomic scope" value="Bacteria"/>
</dbReference>
<evidence type="ECO:0000313" key="4">
    <source>
        <dbReference type="Proteomes" id="UP000028702"/>
    </source>
</evidence>
<dbReference type="InterPro" id="IPR051472">
    <property type="entry name" value="T3SS_Stator/FliH"/>
</dbReference>
<gene>
    <name evidence="3" type="ORF">M2A_2984</name>
</gene>